<comment type="caution">
    <text evidence="1">The sequence shown here is derived from an EMBL/GenBank/DDBJ whole genome shotgun (WGS) entry which is preliminary data.</text>
</comment>
<proteinExistence type="predicted"/>
<protein>
    <submittedName>
        <fullName evidence="1">Uncharacterized protein</fullName>
    </submittedName>
</protein>
<name>A0AA91TTQ2_NIACI</name>
<organism evidence="1 2">
    <name type="scientific">Niallia circulans</name>
    <name type="common">Bacillus circulans</name>
    <dbReference type="NCBI Taxonomy" id="1397"/>
    <lineage>
        <taxon>Bacteria</taxon>
        <taxon>Bacillati</taxon>
        <taxon>Bacillota</taxon>
        <taxon>Bacilli</taxon>
        <taxon>Bacillales</taxon>
        <taxon>Bacillaceae</taxon>
        <taxon>Niallia</taxon>
    </lineage>
</organism>
<evidence type="ECO:0000313" key="1">
    <source>
        <dbReference type="EMBL" id="PAD84040.1"/>
    </source>
</evidence>
<accession>A0AA91TTQ2</accession>
<sequence length="281" mass="33761">MKSFSFHTNHRKREKSPETRIKLIPLTGTQSRSEILKKIEISSQFNMRYRGLYEYYGDDLIAYKKENPTDYFRNEFLRTFSSYLTDYLEDNMPASWHKCKKSFIELLLLIHLPNALKISKERNSMQHFISEFKNFSLWLDHKEKTMWTKMLASYEQTFHELKLCEELLNRLYLQMYPRFFASDWDYQKDLSRVSQLLEKCTEVEDNFFQINTIDGRDTVYFSNLHTKKQFQVNNFPIEEKFLGLILHGSIGRLEGHSSWSLLLTAGVYPMRAKRYLTLREN</sequence>
<reference evidence="1 2" key="1">
    <citation type="submission" date="2017-07" db="EMBL/GenBank/DDBJ databases">
        <title>Isolation and whole genome analysis of endospore-forming bacteria from heroin.</title>
        <authorList>
            <person name="Kalinowski J."/>
            <person name="Ahrens B."/>
            <person name="Al-Dilaimi A."/>
            <person name="Winkler A."/>
            <person name="Wibberg D."/>
            <person name="Schleenbecker U."/>
            <person name="Ruckert C."/>
            <person name="Wolfel R."/>
            <person name="Grass G."/>
        </authorList>
    </citation>
    <scope>NUCLEOTIDE SEQUENCE [LARGE SCALE GENOMIC DNA]</scope>
    <source>
        <strain evidence="1 2">7521-2</strain>
    </source>
</reference>
<dbReference type="Proteomes" id="UP000216961">
    <property type="component" value="Unassembled WGS sequence"/>
</dbReference>
<gene>
    <name evidence="1" type="ORF">CHH57_06180</name>
</gene>
<dbReference type="RefSeq" id="WP_095329413.1">
    <property type="nucleotide sequence ID" value="NZ_CP026033.1"/>
</dbReference>
<evidence type="ECO:0000313" key="2">
    <source>
        <dbReference type="Proteomes" id="UP000216961"/>
    </source>
</evidence>
<dbReference type="AlphaFoldDB" id="A0AA91TTQ2"/>
<dbReference type="EMBL" id="NPBQ01000033">
    <property type="protein sequence ID" value="PAD84040.1"/>
    <property type="molecule type" value="Genomic_DNA"/>
</dbReference>